<sequence length="121" mass="13811">MKRMVIYSLVLLFFACTEQQQLSPTETAKVVAESFYQKDNATLKKHTTPEGYDGMIAIQNFVGNDNPENSDFEVLDETTDGDISWVKFTTSYDNSPETFKLVKQDGRWKVTQQGVREKGPF</sequence>
<dbReference type="RefSeq" id="WP_317900617.1">
    <property type="nucleotide sequence ID" value="NZ_JAIRBC010000002.1"/>
</dbReference>
<proteinExistence type="predicted"/>
<reference evidence="1" key="1">
    <citation type="submission" date="2023-02" db="EMBL/GenBank/DDBJ databases">
        <title>Genome of Flavobacteriaceae gen. nov. sp. strain F89.</title>
        <authorList>
            <person name="Wang Y."/>
        </authorList>
    </citation>
    <scope>NUCLEOTIDE SEQUENCE</scope>
    <source>
        <strain evidence="1">F89</strain>
    </source>
</reference>
<protein>
    <recommendedName>
        <fullName evidence="3">DUF4878 domain-containing protein</fullName>
    </recommendedName>
</protein>
<comment type="caution">
    <text evidence="1">The sequence shown here is derived from an EMBL/GenBank/DDBJ whole genome shotgun (WGS) entry which is preliminary data.</text>
</comment>
<gene>
    <name evidence="1" type="ORF">K8352_01775</name>
</gene>
<dbReference type="AlphaFoldDB" id="A0AAE3ETT3"/>
<dbReference type="Proteomes" id="UP001200642">
    <property type="component" value="Unassembled WGS sequence"/>
</dbReference>
<organism evidence="1 2">
    <name type="scientific">Cerina litoralis</name>
    <dbReference type="NCBI Taxonomy" id="2874477"/>
    <lineage>
        <taxon>Bacteria</taxon>
        <taxon>Pseudomonadati</taxon>
        <taxon>Bacteroidota</taxon>
        <taxon>Flavobacteriia</taxon>
        <taxon>Flavobacteriales</taxon>
        <taxon>Flavobacteriaceae</taxon>
        <taxon>Cerina</taxon>
    </lineage>
</organism>
<evidence type="ECO:0000313" key="1">
    <source>
        <dbReference type="EMBL" id="MCG2459471.1"/>
    </source>
</evidence>
<dbReference type="EMBL" id="JAIRBC010000002">
    <property type="protein sequence ID" value="MCG2459471.1"/>
    <property type="molecule type" value="Genomic_DNA"/>
</dbReference>
<dbReference type="PROSITE" id="PS51257">
    <property type="entry name" value="PROKAR_LIPOPROTEIN"/>
    <property type="match status" value="1"/>
</dbReference>
<accession>A0AAE3ETT3</accession>
<evidence type="ECO:0000313" key="2">
    <source>
        <dbReference type="Proteomes" id="UP001200642"/>
    </source>
</evidence>
<evidence type="ECO:0008006" key="3">
    <source>
        <dbReference type="Google" id="ProtNLM"/>
    </source>
</evidence>
<name>A0AAE3ETT3_9FLAO</name>
<keyword evidence="2" id="KW-1185">Reference proteome</keyword>